<evidence type="ECO:0000256" key="1">
    <source>
        <dbReference type="SAM" id="MobiDB-lite"/>
    </source>
</evidence>
<dbReference type="RefSeq" id="WP_105329978.1">
    <property type="nucleotide sequence ID" value="NZ_PUHY01000010.1"/>
</dbReference>
<accession>A0A2S8FQ11</accession>
<dbReference type="SUPFAM" id="SSF48371">
    <property type="entry name" value="ARM repeat"/>
    <property type="match status" value="1"/>
</dbReference>
<name>A0A2S8FQ11_9BACT</name>
<reference evidence="2 3" key="1">
    <citation type="submission" date="2018-02" db="EMBL/GenBank/DDBJ databases">
        <title>Comparative genomes isolates from brazilian mangrove.</title>
        <authorList>
            <person name="Araujo J.E."/>
            <person name="Taketani R.G."/>
            <person name="Silva M.C.P."/>
            <person name="Loureco M.V."/>
            <person name="Andreote F.D."/>
        </authorList>
    </citation>
    <scope>NUCLEOTIDE SEQUENCE [LARGE SCALE GENOMIC DNA]</scope>
    <source>
        <strain evidence="2 3">Hex-1 MGV</strain>
    </source>
</reference>
<dbReference type="AlphaFoldDB" id="A0A2S8FQ11"/>
<sequence>MADPKKASGGQPSKILLDELYATKDDGFLDCFVQFESYDFLRHFSTRWVQDKSPWARKQLIKYLHRRLNFPGHEVVFKRAFKTAIENEDIELLTHFLVVLDRLVRRKRIKGYTYDYRLRTYYQREYLFAAPNKTVREETGRVREYKYAGKTYQWPLPDIRNVPQNRLFTQQTRAYLRRRVWRFFRHMAYRQPERYVEAMSSALALYNNSHFDCGEAILDNWSLMHACYFHAPEIAFTDSHTNIVREQSLATLKAAPYLPAVWEGDAAAGQLWKLLATARSQFVRMWTIEMLRTVHAEWLSHVSIEELLQLLSSGDATVGEFAVDLFRKHKSLSRVEITTWLRLLDEADFSILPVICEAMHEHIDPSRLNEEQLIELTLARPAAIARLGLTWLKTRHRQRPLSPDQLCRLAGASCQWEAEPIADWAIVELAQGERYSPEQLTEFFDSHSTAVRHSACRWLTATLIEDDVFSLATFEANPTGEPFQYDPRLWLKLVETPYDEVRFALLSLLGSVVDQSPQRLTETLSPEQYLRVLSAVILCVDRGSRSKPKAIKQLSSLAIREPQHAEVVLSVLAIAARSIREPERAAGLSGIATILECHPNLTTQASQAIPEWSWDEPPSVVRNSERSSR</sequence>
<dbReference type="OrthoDB" id="274195at2"/>
<comment type="caution">
    <text evidence="2">The sequence shown here is derived from an EMBL/GenBank/DDBJ whole genome shotgun (WGS) entry which is preliminary data.</text>
</comment>
<evidence type="ECO:0000313" key="3">
    <source>
        <dbReference type="Proteomes" id="UP000238322"/>
    </source>
</evidence>
<dbReference type="InterPro" id="IPR016024">
    <property type="entry name" value="ARM-type_fold"/>
</dbReference>
<dbReference type="EMBL" id="PUHY01000010">
    <property type="protein sequence ID" value="PQO34248.1"/>
    <property type="molecule type" value="Genomic_DNA"/>
</dbReference>
<dbReference type="Proteomes" id="UP000238322">
    <property type="component" value="Unassembled WGS sequence"/>
</dbReference>
<feature type="region of interest" description="Disordered" evidence="1">
    <location>
        <begin position="608"/>
        <end position="629"/>
    </location>
</feature>
<gene>
    <name evidence="2" type="ORF">C5Y83_11990</name>
</gene>
<organism evidence="2 3">
    <name type="scientific">Blastopirellula marina</name>
    <dbReference type="NCBI Taxonomy" id="124"/>
    <lineage>
        <taxon>Bacteria</taxon>
        <taxon>Pseudomonadati</taxon>
        <taxon>Planctomycetota</taxon>
        <taxon>Planctomycetia</taxon>
        <taxon>Pirellulales</taxon>
        <taxon>Pirellulaceae</taxon>
        <taxon>Blastopirellula</taxon>
    </lineage>
</organism>
<evidence type="ECO:0000313" key="2">
    <source>
        <dbReference type="EMBL" id="PQO34248.1"/>
    </source>
</evidence>
<protein>
    <submittedName>
        <fullName evidence="2">Uncharacterized protein</fullName>
    </submittedName>
</protein>
<proteinExistence type="predicted"/>